<feature type="compositionally biased region" description="Low complexity" evidence="1">
    <location>
        <begin position="444"/>
        <end position="457"/>
    </location>
</feature>
<protein>
    <submittedName>
        <fullName evidence="2">Uncharacterized protein</fullName>
    </submittedName>
</protein>
<gene>
    <name evidence="2" type="ORF">GYMLUDRAFT_74149</name>
</gene>
<dbReference type="HOGENOM" id="CLU_014309_0_0_1"/>
<sequence length="727" mass="77936">MQLLLFSKNHNGLRYFPYTGYLGVSNVSVEGVIATKLDADLKPLPAKQISVSVRCYEFRMGRIGGVVSSRVVVDQTQVLWSRPEYCELGEEEFPFKIVIPPRVGGFSTVSFVEYKCVWRVEATIHHIHISGVGSRLVKHIDLPLVRYDLPSFSAAYSSSQRIITKPKAPTLRYLVSAPQTPIGPSDLLPITIHVLPEDPKVVIRSATVVVERRIQFNDTQSSPSLSSAPIPIPKSPSVSSLMSYSPPHSLPSPAASTLSLATTETITRPLLPPPPKNRYTSDSSESLNTLSITPPTSNSVKTIVLPIAGSESLGAFSQLDETGAWTKTLTVQWPSAKPSSRWGIGETVVGSELVSIRFFAKTKLIVTTPQSTDSYELEEEEIVVTCTTDAERKLAQAKVHSSSEARSKSKSPRRTRRKREGTPDRGTHTDGEREQVHPPAQFPSASEAKANSSTSSSRHTSKPPPVPRIPRRPHTSAGPRDSSHKLSFSPSPPSPSLSPGFAASLNSFASPSPLPVPGHSQFELAKSASTNTSNLNPTSASTSAARSTHVHSLASPSKKGLGGKLKRPATVGHSGTTQLTPSNVFGHVFSPTSSYSMSASATHPPSSYTAPTISSAPSTSSGSSAKTTSTFLSTYSSTSSSSIVTSPISSENEDSIIKEWEAELAKIEAKSRRGSDLLGFGWIRGGIKGALRSNDNASNGGNKRKRAMTATSLVKPPSREVLLQTWS</sequence>
<keyword evidence="3" id="KW-1185">Reference proteome</keyword>
<proteinExistence type="predicted"/>
<evidence type="ECO:0000313" key="2">
    <source>
        <dbReference type="EMBL" id="KIK59708.1"/>
    </source>
</evidence>
<reference evidence="2 3" key="1">
    <citation type="submission" date="2014-04" db="EMBL/GenBank/DDBJ databases">
        <title>Evolutionary Origins and Diversification of the Mycorrhizal Mutualists.</title>
        <authorList>
            <consortium name="DOE Joint Genome Institute"/>
            <consortium name="Mycorrhizal Genomics Consortium"/>
            <person name="Kohler A."/>
            <person name="Kuo A."/>
            <person name="Nagy L.G."/>
            <person name="Floudas D."/>
            <person name="Copeland A."/>
            <person name="Barry K.W."/>
            <person name="Cichocki N."/>
            <person name="Veneault-Fourrey C."/>
            <person name="LaButti K."/>
            <person name="Lindquist E.A."/>
            <person name="Lipzen A."/>
            <person name="Lundell T."/>
            <person name="Morin E."/>
            <person name="Murat C."/>
            <person name="Riley R."/>
            <person name="Ohm R."/>
            <person name="Sun H."/>
            <person name="Tunlid A."/>
            <person name="Henrissat B."/>
            <person name="Grigoriev I.V."/>
            <person name="Hibbett D.S."/>
            <person name="Martin F."/>
        </authorList>
    </citation>
    <scope>NUCLEOTIDE SEQUENCE [LARGE SCALE GENOMIC DNA]</scope>
    <source>
        <strain evidence="2 3">FD-317 M1</strain>
    </source>
</reference>
<feature type="compositionally biased region" description="Basic and acidic residues" evidence="1">
    <location>
        <begin position="420"/>
        <end position="436"/>
    </location>
</feature>
<dbReference type="OrthoDB" id="3230530at2759"/>
<feature type="compositionally biased region" description="Basic residues" evidence="1">
    <location>
        <begin position="408"/>
        <end position="419"/>
    </location>
</feature>
<feature type="compositionally biased region" description="Low complexity" evidence="1">
    <location>
        <begin position="538"/>
        <end position="547"/>
    </location>
</feature>
<feature type="region of interest" description="Disordered" evidence="1">
    <location>
        <begin position="394"/>
        <end position="499"/>
    </location>
</feature>
<feature type="region of interest" description="Disordered" evidence="1">
    <location>
        <begin position="530"/>
        <end position="583"/>
    </location>
</feature>
<feature type="compositionally biased region" description="Polar residues" evidence="1">
    <location>
        <begin position="278"/>
        <end position="293"/>
    </location>
</feature>
<evidence type="ECO:0000313" key="3">
    <source>
        <dbReference type="Proteomes" id="UP000053593"/>
    </source>
</evidence>
<organism evidence="2 3">
    <name type="scientific">Collybiopsis luxurians FD-317 M1</name>
    <dbReference type="NCBI Taxonomy" id="944289"/>
    <lineage>
        <taxon>Eukaryota</taxon>
        <taxon>Fungi</taxon>
        <taxon>Dikarya</taxon>
        <taxon>Basidiomycota</taxon>
        <taxon>Agaricomycotina</taxon>
        <taxon>Agaricomycetes</taxon>
        <taxon>Agaricomycetidae</taxon>
        <taxon>Agaricales</taxon>
        <taxon>Marasmiineae</taxon>
        <taxon>Omphalotaceae</taxon>
        <taxon>Collybiopsis</taxon>
        <taxon>Collybiopsis luxurians</taxon>
    </lineage>
</organism>
<evidence type="ECO:0000256" key="1">
    <source>
        <dbReference type="SAM" id="MobiDB-lite"/>
    </source>
</evidence>
<dbReference type="EMBL" id="KN834778">
    <property type="protein sequence ID" value="KIK59708.1"/>
    <property type="molecule type" value="Genomic_DNA"/>
</dbReference>
<accession>A0A0D0CUY0</accession>
<feature type="region of interest" description="Disordered" evidence="1">
    <location>
        <begin position="266"/>
        <end position="293"/>
    </location>
</feature>
<feature type="region of interest" description="Disordered" evidence="1">
    <location>
        <begin position="596"/>
        <end position="628"/>
    </location>
</feature>
<dbReference type="AlphaFoldDB" id="A0A0D0CUY0"/>
<feature type="compositionally biased region" description="Polar residues" evidence="1">
    <location>
        <begin position="573"/>
        <end position="583"/>
    </location>
</feature>
<name>A0A0D0CUY0_9AGAR</name>
<dbReference type="Proteomes" id="UP000053593">
    <property type="component" value="Unassembled WGS sequence"/>
</dbReference>